<evidence type="ECO:0000313" key="1">
    <source>
        <dbReference type="EMBL" id="KKL61151.1"/>
    </source>
</evidence>
<protein>
    <submittedName>
        <fullName evidence="1">Uncharacterized protein</fullName>
    </submittedName>
</protein>
<sequence length="107" mass="12244">MKAVPLKKPVEGHIIDHLPLMFEVTQHTTFDHLSKQREDIVMHAPQIGGEFRAPGTGHLWFYKFTNPLRVVVIEIKQVEDACEILLDHTFPKTEPNFDWGAAARAML</sequence>
<dbReference type="EMBL" id="LAZR01028907">
    <property type="protein sequence ID" value="KKL61151.1"/>
    <property type="molecule type" value="Genomic_DNA"/>
</dbReference>
<reference evidence="1" key="1">
    <citation type="journal article" date="2015" name="Nature">
        <title>Complex archaea that bridge the gap between prokaryotes and eukaryotes.</title>
        <authorList>
            <person name="Spang A."/>
            <person name="Saw J.H."/>
            <person name="Jorgensen S.L."/>
            <person name="Zaremba-Niedzwiedzka K."/>
            <person name="Martijn J."/>
            <person name="Lind A.E."/>
            <person name="van Eijk R."/>
            <person name="Schleper C."/>
            <person name="Guy L."/>
            <person name="Ettema T.J."/>
        </authorList>
    </citation>
    <scope>NUCLEOTIDE SEQUENCE</scope>
</reference>
<comment type="caution">
    <text evidence="1">The sequence shown here is derived from an EMBL/GenBank/DDBJ whole genome shotgun (WGS) entry which is preliminary data.</text>
</comment>
<organism evidence="1">
    <name type="scientific">marine sediment metagenome</name>
    <dbReference type="NCBI Taxonomy" id="412755"/>
    <lineage>
        <taxon>unclassified sequences</taxon>
        <taxon>metagenomes</taxon>
        <taxon>ecological metagenomes</taxon>
    </lineage>
</organism>
<proteinExistence type="predicted"/>
<dbReference type="AlphaFoldDB" id="A0A0F9E4N0"/>
<accession>A0A0F9E4N0</accession>
<name>A0A0F9E4N0_9ZZZZ</name>
<gene>
    <name evidence="1" type="ORF">LCGC14_2198150</name>
</gene>